<feature type="compositionally biased region" description="Basic and acidic residues" evidence="1">
    <location>
        <begin position="679"/>
        <end position="688"/>
    </location>
</feature>
<evidence type="ECO:0000256" key="1">
    <source>
        <dbReference type="SAM" id="MobiDB-lite"/>
    </source>
</evidence>
<keyword evidence="4" id="KW-1185">Reference proteome</keyword>
<dbReference type="STRING" id="1116472.MGMO_72c00070"/>
<comment type="caution">
    <text evidence="3">The sequence shown here is derived from an EMBL/GenBank/DDBJ whole genome shotgun (WGS) entry which is preliminary data.</text>
</comment>
<dbReference type="Gene3D" id="2.130.10.10">
    <property type="entry name" value="YVTN repeat-like/Quinoprotein amine dehydrogenase"/>
    <property type="match status" value="3"/>
</dbReference>
<evidence type="ECO:0008006" key="5">
    <source>
        <dbReference type="Google" id="ProtNLM"/>
    </source>
</evidence>
<dbReference type="AlphaFoldDB" id="V5DXN9"/>
<dbReference type="RefSeq" id="WP_023494874.1">
    <property type="nucleotide sequence ID" value="NZ_AYLO01000069.1"/>
</dbReference>
<dbReference type="PANTHER" id="PTHR47197">
    <property type="entry name" value="PROTEIN NIRF"/>
    <property type="match status" value="1"/>
</dbReference>
<feature type="region of interest" description="Disordered" evidence="1">
    <location>
        <begin position="679"/>
        <end position="714"/>
    </location>
</feature>
<dbReference type="Gene3D" id="3.40.720.10">
    <property type="entry name" value="Alkaline Phosphatase, subunit A"/>
    <property type="match status" value="1"/>
</dbReference>
<dbReference type="InterPro" id="IPR011044">
    <property type="entry name" value="Quino_amine_DH_bsu"/>
</dbReference>
<dbReference type="EMBL" id="AYLO01000069">
    <property type="protein sequence ID" value="ESS72086.1"/>
    <property type="molecule type" value="Genomic_DNA"/>
</dbReference>
<proteinExistence type="predicted"/>
<dbReference type="eggNOG" id="COG3391">
    <property type="taxonomic scope" value="Bacteria"/>
</dbReference>
<evidence type="ECO:0000313" key="4">
    <source>
        <dbReference type="Proteomes" id="UP000017842"/>
    </source>
</evidence>
<dbReference type="InterPro" id="IPR051200">
    <property type="entry name" value="Host-pathogen_enzymatic-act"/>
</dbReference>
<dbReference type="OrthoDB" id="145213at2"/>
<dbReference type="InterPro" id="IPR019405">
    <property type="entry name" value="Lactonase_7-beta_prop"/>
</dbReference>
<protein>
    <recommendedName>
        <fullName evidence="5">Phosphoesterase</fullName>
    </recommendedName>
</protein>
<dbReference type="Proteomes" id="UP000017842">
    <property type="component" value="Unassembled WGS sequence"/>
</dbReference>
<feature type="signal peptide" evidence="2">
    <location>
        <begin position="1"/>
        <end position="30"/>
    </location>
</feature>
<dbReference type="Pfam" id="PF10282">
    <property type="entry name" value="Lactonase"/>
    <property type="match status" value="1"/>
</dbReference>
<evidence type="ECO:0000313" key="3">
    <source>
        <dbReference type="EMBL" id="ESS72086.1"/>
    </source>
</evidence>
<dbReference type="PANTHER" id="PTHR47197:SF3">
    <property type="entry name" value="DIHYDRO-HEME D1 DEHYDROGENASE"/>
    <property type="match status" value="1"/>
</dbReference>
<dbReference type="InterPro" id="IPR017850">
    <property type="entry name" value="Alkaline_phosphatase_core_sf"/>
</dbReference>
<reference evidence="3 4" key="1">
    <citation type="journal article" date="2013" name="Genome Announc.">
        <title>Draft Genome Sequence of the Methanotrophic Gammaproteobacterium Methyloglobulus morosus DSM 22980 Strain KoM1.</title>
        <authorList>
            <person name="Poehlein A."/>
            <person name="Deutzmann J.S."/>
            <person name="Daniel R."/>
            <person name="Simeonova D.D."/>
        </authorList>
    </citation>
    <scope>NUCLEOTIDE SEQUENCE [LARGE SCALE GENOMIC DNA]</scope>
    <source>
        <strain evidence="3 4">KoM1</strain>
    </source>
</reference>
<name>V5DXN9_9GAMM</name>
<sequence length="1005" mass="108974">MKSQNKTINLNRHVLALAIAATCCVGIVNADDDHNERTNDFTKFRAPANNLPATQQTTIDGLSAAVIPNGRLLTPAGVEVNVDAPKPFGLALSPDGKKLATVNSGASRFSVTLINDIASATPSIKRVNLDATFLGVVFSPDSKRFYVGGGQNGNIWVGDAVAGQIIGSVNLNGEGKSLVANPGDPLKVGNETPPPNRFDGAYPGQLTVSADGNYLYVVDQASFKVHVIDTAKIETGVNDSGDLLHPDNFDAVLSSIKVGRYPFGIKLSPDGDTLFVSHVGIFEYSQLRPANPVGNDSADYPLCYPGAGYPDETKNDRTIKIKKIDPRNLPTSLRDSEGIRCGYVQADQTYTVPGLGSPNDQKSSSLYVLDVSSPATPKVTNIVKPGPLVGEKEDGISTYSGSHPNSIAIGPDAVYVANGNNDSISVLHPLTYKELGRIKLSLLNGEYRKIKGVQPVALAISPDQKTLYVAEAGVNAVGVVRLEGKSGKLVGHIPTGWWPSSVAVSADGKTLYVANASGRGATPNLVDPPGNPDGSPKHTTFGTVNIIPIPDAGKLASFTQRVYANNGFVEQRIVADKGNPIPSKAGEASRQIKHVIFLNKENATHDLIFGDITATRKGVPVNSEPSFALGYDASPNHHELALSFGFSDNFFLEPAVSSDGHRWLTNTYTAEFEETHWPADYGGRRSEAGDDPEVNAQYPGRKGFTDANASPEPNDYNQHGGIYMHLKRHNKSFINFGNGFEFALISEPFGTEPTGAREKANVPMEKVVRDNSDHLFPTYNTRIPDAPLPEDPTRFSRYGRFKQVFEDRFVDKKTGECKLPSFVDLYYPNDHGGGANHINPNGPAWDFKRYVQDNDAALGMTVDLVSHSPCWKDTVIFVMEDDTQNGFDHVEGHRSIFMVISPWANRQYVSKTHTSLSSIFKTIDLVFGLPPLNQYDAAATDLRDFFTGKPDFTPYNYQPVLFAKAAKPLWVALSNDIDFSRPDLDEVKLRNAIMKSEGLPRKKAN</sequence>
<gene>
    <name evidence="3" type="ORF">MGMO_72c00070</name>
</gene>
<evidence type="ECO:0000256" key="2">
    <source>
        <dbReference type="SAM" id="SignalP"/>
    </source>
</evidence>
<organism evidence="3 4">
    <name type="scientific">Methyloglobulus morosus KoM1</name>
    <dbReference type="NCBI Taxonomy" id="1116472"/>
    <lineage>
        <taxon>Bacteria</taxon>
        <taxon>Pseudomonadati</taxon>
        <taxon>Pseudomonadota</taxon>
        <taxon>Gammaproteobacteria</taxon>
        <taxon>Methylococcales</taxon>
        <taxon>Methylococcaceae</taxon>
        <taxon>Methyloglobulus</taxon>
    </lineage>
</organism>
<dbReference type="SUPFAM" id="SSF50969">
    <property type="entry name" value="YVTN repeat-like/Quinoprotein amine dehydrogenase"/>
    <property type="match status" value="1"/>
</dbReference>
<dbReference type="InterPro" id="IPR015943">
    <property type="entry name" value="WD40/YVTN_repeat-like_dom_sf"/>
</dbReference>
<keyword evidence="2" id="KW-0732">Signal</keyword>
<accession>V5DXN9</accession>
<feature type="chain" id="PRO_5004731681" description="Phosphoesterase" evidence="2">
    <location>
        <begin position="31"/>
        <end position="1005"/>
    </location>
</feature>